<sequence length="94" mass="9975">MKRTFPLIAILFLALSTTTALAAQQTVTLAVQNMYCPSCPYIVQKSLLNVPGVTKAKVSSEKKTAVVTFDDAKTSVAALTHATTQAGYPSSPKK</sequence>
<evidence type="ECO:0000256" key="2">
    <source>
        <dbReference type="ARBA" id="ARBA00005938"/>
    </source>
</evidence>
<reference evidence="13 14" key="1">
    <citation type="submission" date="2019-03" db="EMBL/GenBank/DDBJ databases">
        <title>Genomic Encyclopedia of Type Strains, Phase IV (KMG-IV): sequencing the most valuable type-strain genomes for metagenomic binning, comparative biology and taxonomic classification.</title>
        <authorList>
            <person name="Goeker M."/>
        </authorList>
    </citation>
    <scope>NUCLEOTIDE SEQUENCE [LARGE SCALE GENOMIC DNA]</scope>
    <source>
        <strain evidence="13 14">DSM 101688</strain>
    </source>
</reference>
<dbReference type="RefSeq" id="WP_132938710.1">
    <property type="nucleotide sequence ID" value="NZ_CP119676.1"/>
</dbReference>
<keyword evidence="8 10" id="KW-0476">Mercury</keyword>
<evidence type="ECO:0000256" key="7">
    <source>
        <dbReference type="ARBA" id="ARBA00022764"/>
    </source>
</evidence>
<evidence type="ECO:0000256" key="5">
    <source>
        <dbReference type="ARBA" id="ARBA00022723"/>
    </source>
</evidence>
<organism evidence="13 14">
    <name type="scientific">Varunaivibrio sulfuroxidans</name>
    <dbReference type="NCBI Taxonomy" id="1773489"/>
    <lineage>
        <taxon>Bacteria</taxon>
        <taxon>Pseudomonadati</taxon>
        <taxon>Pseudomonadota</taxon>
        <taxon>Alphaproteobacteria</taxon>
        <taxon>Rhodospirillales</taxon>
        <taxon>Magnetovibrionaceae</taxon>
        <taxon>Varunaivibrio</taxon>
    </lineage>
</organism>
<dbReference type="PROSITE" id="PS50846">
    <property type="entry name" value="HMA_2"/>
    <property type="match status" value="1"/>
</dbReference>
<keyword evidence="4 10" id="KW-0475">Mercuric resistance</keyword>
<dbReference type="GO" id="GO:0045340">
    <property type="term" value="F:mercury ion binding"/>
    <property type="evidence" value="ECO:0007669"/>
    <property type="project" value="UniProtKB-UniRule"/>
</dbReference>
<dbReference type="InterPro" id="IPR006121">
    <property type="entry name" value="HMA_dom"/>
</dbReference>
<proteinExistence type="inferred from homology"/>
<keyword evidence="14" id="KW-1185">Reference proteome</keyword>
<evidence type="ECO:0000256" key="9">
    <source>
        <dbReference type="ARBA" id="ARBA00045344"/>
    </source>
</evidence>
<dbReference type="CDD" id="cd00371">
    <property type="entry name" value="HMA"/>
    <property type="match status" value="1"/>
</dbReference>
<comment type="function">
    <text evidence="9 10">Involved in mercury resistance. Acts as a mercury scavenger that specifically binds to a mercuric ion in the periplasm and probably passes it to the cytoplasmic mercuric reductase MerA via the mercuric transport protein MerT.</text>
</comment>
<dbReference type="EMBL" id="SLZW01000004">
    <property type="protein sequence ID" value="TCS62960.1"/>
    <property type="molecule type" value="Genomic_DNA"/>
</dbReference>
<feature type="signal peptide" evidence="11">
    <location>
        <begin position="1"/>
        <end position="22"/>
    </location>
</feature>
<evidence type="ECO:0000313" key="13">
    <source>
        <dbReference type="EMBL" id="TCS62960.1"/>
    </source>
</evidence>
<dbReference type="InterPro" id="IPR036163">
    <property type="entry name" value="HMA_dom_sf"/>
</dbReference>
<evidence type="ECO:0000256" key="1">
    <source>
        <dbReference type="ARBA" id="ARBA00004418"/>
    </source>
</evidence>
<dbReference type="Pfam" id="PF00403">
    <property type="entry name" value="HMA"/>
    <property type="match status" value="1"/>
</dbReference>
<dbReference type="PRINTS" id="PR00946">
    <property type="entry name" value="HGSCAVENGER"/>
</dbReference>
<evidence type="ECO:0000259" key="12">
    <source>
        <dbReference type="PROSITE" id="PS50846"/>
    </source>
</evidence>
<dbReference type="InterPro" id="IPR001802">
    <property type="entry name" value="MerP/CopZ"/>
</dbReference>
<accession>A0A4R3JE56</accession>
<keyword evidence="5 10" id="KW-0479">Metal-binding</keyword>
<evidence type="ECO:0000256" key="10">
    <source>
        <dbReference type="RuleBase" id="RU361212"/>
    </source>
</evidence>
<evidence type="ECO:0000256" key="4">
    <source>
        <dbReference type="ARBA" id="ARBA00022466"/>
    </source>
</evidence>
<protein>
    <recommendedName>
        <fullName evidence="10">Periplasmic mercury ion-binding protein</fullName>
    </recommendedName>
</protein>
<evidence type="ECO:0000256" key="11">
    <source>
        <dbReference type="SAM" id="SignalP"/>
    </source>
</evidence>
<evidence type="ECO:0000256" key="3">
    <source>
        <dbReference type="ARBA" id="ARBA00011245"/>
    </source>
</evidence>
<evidence type="ECO:0000256" key="6">
    <source>
        <dbReference type="ARBA" id="ARBA00022729"/>
    </source>
</evidence>
<dbReference type="SUPFAM" id="SSF55008">
    <property type="entry name" value="HMA, heavy metal-associated domain"/>
    <property type="match status" value="1"/>
</dbReference>
<keyword evidence="6 11" id="KW-0732">Signal</keyword>
<dbReference type="GO" id="GO:0042597">
    <property type="term" value="C:periplasmic space"/>
    <property type="evidence" value="ECO:0007669"/>
    <property type="project" value="UniProtKB-SubCell"/>
</dbReference>
<feature type="chain" id="PRO_5020584179" description="Periplasmic mercury ion-binding protein" evidence="11">
    <location>
        <begin position="23"/>
        <end position="94"/>
    </location>
</feature>
<feature type="domain" description="HMA" evidence="12">
    <location>
        <begin position="25"/>
        <end position="91"/>
    </location>
</feature>
<comment type="similarity">
    <text evidence="2">Belongs to the MerP family.</text>
</comment>
<dbReference type="Gene3D" id="3.30.70.100">
    <property type="match status" value="1"/>
</dbReference>
<comment type="caution">
    <text evidence="13">The sequence shown here is derived from an EMBL/GenBank/DDBJ whole genome shotgun (WGS) entry which is preliminary data.</text>
</comment>
<dbReference type="AlphaFoldDB" id="A0A4R3JE56"/>
<dbReference type="Proteomes" id="UP000295304">
    <property type="component" value="Unassembled WGS sequence"/>
</dbReference>
<dbReference type="GO" id="GO:0015097">
    <property type="term" value="F:mercury ion transmembrane transporter activity"/>
    <property type="evidence" value="ECO:0007669"/>
    <property type="project" value="UniProtKB-UniRule"/>
</dbReference>
<dbReference type="PROSITE" id="PS01047">
    <property type="entry name" value="HMA_1"/>
    <property type="match status" value="1"/>
</dbReference>
<gene>
    <name evidence="10" type="primary">merP</name>
    <name evidence="13" type="ORF">EDD55_10449</name>
</gene>
<evidence type="ECO:0000313" key="14">
    <source>
        <dbReference type="Proteomes" id="UP000295304"/>
    </source>
</evidence>
<dbReference type="InterPro" id="IPR011795">
    <property type="entry name" value="MerP"/>
</dbReference>
<comment type="subunit">
    <text evidence="3">Monomer.</text>
</comment>
<dbReference type="OrthoDB" id="7205933at2"/>
<dbReference type="NCBIfam" id="TIGR02052">
    <property type="entry name" value="MerP"/>
    <property type="match status" value="1"/>
</dbReference>
<dbReference type="InterPro" id="IPR017969">
    <property type="entry name" value="Heavy-metal-associated_CS"/>
</dbReference>
<name>A0A4R3JE56_9PROT</name>
<keyword evidence="7 10" id="KW-0574">Periplasm</keyword>
<comment type="subcellular location">
    <subcellularLocation>
        <location evidence="1 10">Periplasm</location>
    </subcellularLocation>
</comment>
<evidence type="ECO:0000256" key="8">
    <source>
        <dbReference type="ARBA" id="ARBA00022914"/>
    </source>
</evidence>